<dbReference type="Proteomes" id="UP000284375">
    <property type="component" value="Unassembled WGS sequence"/>
</dbReference>
<evidence type="ECO:0000313" key="3">
    <source>
        <dbReference type="EMBL" id="ROW03504.1"/>
    </source>
</evidence>
<feature type="domain" description="Transcriptional regulatory protein RXT2 N-terminal" evidence="2">
    <location>
        <begin position="38"/>
        <end position="187"/>
    </location>
</feature>
<dbReference type="GO" id="GO:0033698">
    <property type="term" value="C:Rpd3L complex"/>
    <property type="evidence" value="ECO:0007669"/>
    <property type="project" value="TreeGrafter"/>
</dbReference>
<dbReference type="PANTHER" id="PTHR28232">
    <property type="entry name" value="TRANSCRIPTIONAL REGULATORY PROTEIN RXT2"/>
    <property type="match status" value="1"/>
</dbReference>
<feature type="region of interest" description="Disordered" evidence="1">
    <location>
        <begin position="269"/>
        <end position="393"/>
    </location>
</feature>
<evidence type="ECO:0000313" key="4">
    <source>
        <dbReference type="Proteomes" id="UP000284375"/>
    </source>
</evidence>
<comment type="caution">
    <text evidence="3">The sequence shown here is derived from an EMBL/GenBank/DDBJ whole genome shotgun (WGS) entry which is preliminary data.</text>
</comment>
<dbReference type="EMBL" id="LJZO01000003">
    <property type="protein sequence ID" value="ROW03504.1"/>
    <property type="molecule type" value="Genomic_DNA"/>
</dbReference>
<dbReference type="GO" id="GO:0005829">
    <property type="term" value="C:cytosol"/>
    <property type="evidence" value="ECO:0007669"/>
    <property type="project" value="TreeGrafter"/>
</dbReference>
<dbReference type="InterPro" id="IPR013904">
    <property type="entry name" value="RXT2_N"/>
</dbReference>
<dbReference type="STRING" id="252740.A0A423WJA2"/>
<feature type="compositionally biased region" description="Low complexity" evidence="1">
    <location>
        <begin position="359"/>
        <end position="371"/>
    </location>
</feature>
<feature type="region of interest" description="Disordered" evidence="1">
    <location>
        <begin position="25"/>
        <end position="45"/>
    </location>
</feature>
<dbReference type="Pfam" id="PF08595">
    <property type="entry name" value="RXT2_N"/>
    <property type="match status" value="1"/>
</dbReference>
<evidence type="ECO:0000259" key="2">
    <source>
        <dbReference type="Pfam" id="PF08595"/>
    </source>
</evidence>
<feature type="region of interest" description="Disordered" evidence="1">
    <location>
        <begin position="489"/>
        <end position="512"/>
    </location>
</feature>
<name>A0A423WJA2_CYTCH</name>
<dbReference type="PANTHER" id="PTHR28232:SF1">
    <property type="entry name" value="TRANSCRIPTIONAL REGULATORY PROTEIN RXT2"/>
    <property type="match status" value="1"/>
</dbReference>
<proteinExistence type="predicted"/>
<feature type="region of interest" description="Disordered" evidence="1">
    <location>
        <begin position="212"/>
        <end position="232"/>
    </location>
</feature>
<feature type="compositionally biased region" description="Polar residues" evidence="1">
    <location>
        <begin position="324"/>
        <end position="337"/>
    </location>
</feature>
<gene>
    <name evidence="3" type="ORF">VSDG_01342</name>
</gene>
<organism evidence="3 4">
    <name type="scientific">Cytospora chrysosperma</name>
    <name type="common">Cytospora canker fungus</name>
    <name type="synonym">Sphaeria chrysosperma</name>
    <dbReference type="NCBI Taxonomy" id="252740"/>
    <lineage>
        <taxon>Eukaryota</taxon>
        <taxon>Fungi</taxon>
        <taxon>Dikarya</taxon>
        <taxon>Ascomycota</taxon>
        <taxon>Pezizomycotina</taxon>
        <taxon>Sordariomycetes</taxon>
        <taxon>Sordariomycetidae</taxon>
        <taxon>Diaporthales</taxon>
        <taxon>Cytosporaceae</taxon>
        <taxon>Cytospora</taxon>
    </lineage>
</organism>
<sequence>MSLSREQLLFAEIAKAMKKTVARQAIESDSDSEIQGTTNRGNKLKKRARFVRQGKLGPPTGPAVYKEACSLYPAPNCWAPRAGNILIGRNPPLIDEDGYSIDSDDDEDRIRDAVATAAEADPYSSIRLEQLLAPLTSVTDLPTHPTLSRPFKSTALNELANQACDLMQKENRALWKVRPLLTRLSGDHTWVTPQMMLGPNDQELFRQSYSPRTLKRKKSPAGDVNGMMTPNINGGSTAQVLINGETGHIANEESSGREKLATYGGDVMMLDSNGNIQTKSTDGDRDGARAVNGEQTSQNMPRGHQVKVAPHSAKEGTAEEAGGPQTNGNSTDSISTKQRGKQPETRQGQEDSDVEMVDGSAAAATGPSAGAHQASAHMHHDDSRAVSPSAASNGEPFIHPIFLAPKSIHPDRDLGLPEQEAEDIRRLLQMYVQKQEEVCRGTRKLYQGLLQADRLRRTVLEWSKAEGHIGELSDGEDWYDKEEWRLTEDLKKGQDEEEEDTTPAQKKTRNRK</sequence>
<dbReference type="InterPro" id="IPR039602">
    <property type="entry name" value="Rxt2"/>
</dbReference>
<protein>
    <recommendedName>
        <fullName evidence="2">Transcriptional regulatory protein RXT2 N-terminal domain-containing protein</fullName>
    </recommendedName>
</protein>
<accession>A0A423WJA2</accession>
<reference evidence="3 4" key="1">
    <citation type="submission" date="2015-09" db="EMBL/GenBank/DDBJ databases">
        <title>Host preference determinants of Valsa canker pathogens revealed by comparative genomics.</title>
        <authorList>
            <person name="Yin Z."/>
            <person name="Huang L."/>
        </authorList>
    </citation>
    <scope>NUCLEOTIDE SEQUENCE [LARGE SCALE GENOMIC DNA]</scope>
    <source>
        <strain evidence="3 4">YSFL</strain>
    </source>
</reference>
<dbReference type="OrthoDB" id="2405722at2759"/>
<keyword evidence="4" id="KW-1185">Reference proteome</keyword>
<dbReference type="AlphaFoldDB" id="A0A423WJA2"/>
<evidence type="ECO:0000256" key="1">
    <source>
        <dbReference type="SAM" id="MobiDB-lite"/>
    </source>
</evidence>